<gene>
    <name evidence="1" type="ORF">NLI96_g9949</name>
</gene>
<comment type="caution">
    <text evidence="1">The sequence shown here is derived from an EMBL/GenBank/DDBJ whole genome shotgun (WGS) entry which is preliminary data.</text>
</comment>
<dbReference type="AlphaFoldDB" id="A0AAD5UW15"/>
<sequence length="123" mass="13919">MRALVSLYHQSESFITLENLDEAIDEAFIRNATPQNIREQSFYELKAILASKKLLPKIGSGRDITNLAGYDTVNTSWSDPKVKRDIEVQGALYGIEGLGKPGYEVLEEEHERIQGHLRNDKKS</sequence>
<evidence type="ECO:0000313" key="1">
    <source>
        <dbReference type="EMBL" id="KAJ3478174.1"/>
    </source>
</evidence>
<protein>
    <submittedName>
        <fullName evidence="1">Uncharacterized protein</fullName>
    </submittedName>
</protein>
<dbReference type="Proteomes" id="UP001212997">
    <property type="component" value="Unassembled WGS sequence"/>
</dbReference>
<keyword evidence="2" id="KW-1185">Reference proteome</keyword>
<name>A0AAD5UW15_9APHY</name>
<proteinExistence type="predicted"/>
<accession>A0AAD5UW15</accession>
<evidence type="ECO:0000313" key="2">
    <source>
        <dbReference type="Proteomes" id="UP001212997"/>
    </source>
</evidence>
<reference evidence="1" key="1">
    <citation type="submission" date="2022-07" db="EMBL/GenBank/DDBJ databases">
        <title>Genome Sequence of Physisporinus lineatus.</title>
        <authorList>
            <person name="Buettner E."/>
        </authorList>
    </citation>
    <scope>NUCLEOTIDE SEQUENCE</scope>
    <source>
        <strain evidence="1">VT162</strain>
    </source>
</reference>
<dbReference type="EMBL" id="JANAWD010000533">
    <property type="protein sequence ID" value="KAJ3478174.1"/>
    <property type="molecule type" value="Genomic_DNA"/>
</dbReference>
<organism evidence="1 2">
    <name type="scientific">Meripilus lineatus</name>
    <dbReference type="NCBI Taxonomy" id="2056292"/>
    <lineage>
        <taxon>Eukaryota</taxon>
        <taxon>Fungi</taxon>
        <taxon>Dikarya</taxon>
        <taxon>Basidiomycota</taxon>
        <taxon>Agaricomycotina</taxon>
        <taxon>Agaricomycetes</taxon>
        <taxon>Polyporales</taxon>
        <taxon>Meripilaceae</taxon>
        <taxon>Meripilus</taxon>
    </lineage>
</organism>